<keyword evidence="1" id="KW-0812">Transmembrane</keyword>
<feature type="transmembrane region" description="Helical" evidence="1">
    <location>
        <begin position="12"/>
        <end position="33"/>
    </location>
</feature>
<protein>
    <submittedName>
        <fullName evidence="2">Uncharacterized protein</fullName>
    </submittedName>
</protein>
<organism evidence="2 3">
    <name type="scientific">Falsiroseomonas algicola</name>
    <dbReference type="NCBI Taxonomy" id="2716930"/>
    <lineage>
        <taxon>Bacteria</taxon>
        <taxon>Pseudomonadati</taxon>
        <taxon>Pseudomonadota</taxon>
        <taxon>Alphaproteobacteria</taxon>
        <taxon>Acetobacterales</taxon>
        <taxon>Roseomonadaceae</taxon>
        <taxon>Falsiroseomonas</taxon>
    </lineage>
</organism>
<sequence>MVERPVSRRRRVARTAIVAVAIFCLVVMALGMGDVVRAAFEAPPPVKPYDPMPRW</sequence>
<keyword evidence="1" id="KW-0472">Membrane</keyword>
<evidence type="ECO:0000313" key="3">
    <source>
        <dbReference type="Proteomes" id="UP000475385"/>
    </source>
</evidence>
<evidence type="ECO:0000313" key="2">
    <source>
        <dbReference type="EMBL" id="NGM18500.1"/>
    </source>
</evidence>
<dbReference type="EMBL" id="JAAIKB010000001">
    <property type="protein sequence ID" value="NGM18500.1"/>
    <property type="molecule type" value="Genomic_DNA"/>
</dbReference>
<accession>A0A6M1LDY1</accession>
<proteinExistence type="predicted"/>
<keyword evidence="1" id="KW-1133">Transmembrane helix</keyword>
<dbReference type="AlphaFoldDB" id="A0A6M1LDY1"/>
<evidence type="ECO:0000256" key="1">
    <source>
        <dbReference type="SAM" id="Phobius"/>
    </source>
</evidence>
<comment type="caution">
    <text evidence="2">The sequence shown here is derived from an EMBL/GenBank/DDBJ whole genome shotgun (WGS) entry which is preliminary data.</text>
</comment>
<reference evidence="2 3" key="2">
    <citation type="submission" date="2020-03" db="EMBL/GenBank/DDBJ databases">
        <title>Roseomonas stagni sp. nov., isolated from pond water in Japan.</title>
        <authorList>
            <person name="Furuhata K."/>
            <person name="Miyamoto H."/>
            <person name="Goto K."/>
        </authorList>
    </citation>
    <scope>NUCLEOTIDE SEQUENCE [LARGE SCALE GENOMIC DNA]</scope>
    <source>
        <strain evidence="2 3">PeD5</strain>
    </source>
</reference>
<name>A0A6M1LDY1_9PROT</name>
<reference evidence="2 3" key="1">
    <citation type="submission" date="2020-02" db="EMBL/GenBank/DDBJ databases">
        <authorList>
            <person name="Kim H.M."/>
            <person name="Jeon C.O."/>
        </authorList>
    </citation>
    <scope>NUCLEOTIDE SEQUENCE [LARGE SCALE GENOMIC DNA]</scope>
    <source>
        <strain evidence="2 3">PeD5</strain>
    </source>
</reference>
<keyword evidence="3" id="KW-1185">Reference proteome</keyword>
<dbReference type="RefSeq" id="WP_164692392.1">
    <property type="nucleotide sequence ID" value="NZ_JAAIKB010000001.1"/>
</dbReference>
<dbReference type="Proteomes" id="UP000475385">
    <property type="component" value="Unassembled WGS sequence"/>
</dbReference>
<gene>
    <name evidence="2" type="ORF">G3576_00640</name>
</gene>